<name>A0A9P7K1T4_9AGAR</name>
<dbReference type="SUPFAM" id="SSF51101">
    <property type="entry name" value="Mannose-binding lectins"/>
    <property type="match status" value="1"/>
</dbReference>
<accession>A0A9P7K1T4</accession>
<evidence type="ECO:0000313" key="4">
    <source>
        <dbReference type="Proteomes" id="UP000717328"/>
    </source>
</evidence>
<reference evidence="3" key="2">
    <citation type="submission" date="2021-10" db="EMBL/GenBank/DDBJ databases">
        <title>Phylogenomics reveals ancestral predisposition of the termite-cultivated fungus Termitomyces towards a domesticated lifestyle.</title>
        <authorList>
            <person name="Auxier B."/>
            <person name="Grum-Grzhimaylo A."/>
            <person name="Cardenas M.E."/>
            <person name="Lodge J.D."/>
            <person name="Laessoe T."/>
            <person name="Pedersen O."/>
            <person name="Smith M.E."/>
            <person name="Kuyper T.W."/>
            <person name="Franco-Molano E.A."/>
            <person name="Baroni T.J."/>
            <person name="Aanen D.K."/>
        </authorList>
    </citation>
    <scope>NUCLEOTIDE SEQUENCE</scope>
    <source>
        <strain evidence="3">D49</strain>
    </source>
</reference>
<dbReference type="InterPro" id="IPR000300">
    <property type="entry name" value="IPPc"/>
</dbReference>
<dbReference type="OrthoDB" id="40902at2759"/>
<feature type="signal peptide" evidence="1">
    <location>
        <begin position="1"/>
        <end position="21"/>
    </location>
</feature>
<dbReference type="PANTHER" id="PTHR16320:SF1">
    <property type="entry name" value="SPHINGOMYELINASE DDB_G0288017"/>
    <property type="match status" value="1"/>
</dbReference>
<dbReference type="GO" id="GO:0016791">
    <property type="term" value="F:phosphatase activity"/>
    <property type="evidence" value="ECO:0007669"/>
    <property type="project" value="InterPro"/>
</dbReference>
<dbReference type="EMBL" id="JABCKI010006301">
    <property type="protein sequence ID" value="KAG5634706.1"/>
    <property type="molecule type" value="Genomic_DNA"/>
</dbReference>
<proteinExistence type="predicted"/>
<dbReference type="PANTHER" id="PTHR16320">
    <property type="entry name" value="SPHINGOMYELINASE FAMILY MEMBER"/>
    <property type="match status" value="1"/>
</dbReference>
<dbReference type="Gene3D" id="2.100.10.30">
    <property type="entry name" value="Jacalin-like lectin domain"/>
    <property type="match status" value="1"/>
</dbReference>
<keyword evidence="4" id="KW-1185">Reference proteome</keyword>
<dbReference type="GO" id="GO:0005737">
    <property type="term" value="C:cytoplasm"/>
    <property type="evidence" value="ECO:0007669"/>
    <property type="project" value="TreeGrafter"/>
</dbReference>
<organism evidence="3 4">
    <name type="scientific">Sphagnurus paluster</name>
    <dbReference type="NCBI Taxonomy" id="117069"/>
    <lineage>
        <taxon>Eukaryota</taxon>
        <taxon>Fungi</taxon>
        <taxon>Dikarya</taxon>
        <taxon>Basidiomycota</taxon>
        <taxon>Agaricomycotina</taxon>
        <taxon>Agaricomycetes</taxon>
        <taxon>Agaricomycetidae</taxon>
        <taxon>Agaricales</taxon>
        <taxon>Tricholomatineae</taxon>
        <taxon>Lyophyllaceae</taxon>
        <taxon>Sphagnurus</taxon>
    </lineage>
</organism>
<feature type="chain" id="PRO_5040182773" description="Jacalin-type lectin domain-containing protein" evidence="1">
    <location>
        <begin position="22"/>
        <end position="460"/>
    </location>
</feature>
<dbReference type="PROSITE" id="PS51752">
    <property type="entry name" value="JACALIN_LECTIN"/>
    <property type="match status" value="1"/>
</dbReference>
<feature type="domain" description="Jacalin-type lectin" evidence="2">
    <location>
        <begin position="303"/>
        <end position="458"/>
    </location>
</feature>
<keyword evidence="1" id="KW-0732">Signal</keyword>
<dbReference type="InterPro" id="IPR038772">
    <property type="entry name" value="Sph/SMPD2-like"/>
</dbReference>
<dbReference type="SMART" id="SM00915">
    <property type="entry name" value="Jacalin"/>
    <property type="match status" value="1"/>
</dbReference>
<sequence length="460" mass="48807">MSSTKSSRLATLSALIAYATAAQTTGSFSLLSYNVAGLPELLSSGNPSTNTPLISPRLKPYSIIHVQEDFNYHAALYASDSHAFRTPTSGGVPFGSGLNTLSDFPYIDFERTKWDDCYANSGDCLTPKGLTFMRVRVAEGVWVDIYNLHTDAGSDSGDIKARASNLNQVSQYIQKWSVGMPVVVMGDTNTRYTRPGDSDSLANILRTNALNDAWVSNVRGGSFPASGSDALVCDFPFAAGTSQAQLVACEVVDKMFTRSSAAVTFDKTTFTNEHYAFVDGKGEPLSDHYPISSRISWKLSSSIRLGDPVGGPHGDPYNDIPRVLGGSLASVAKLTSITIRGAKRVDGISYTVQNPNGASTTTTHGGNGGDPTTLNLNAGERVVKVEACSDTYSGRTRVFFLKLTTSSGRTLQNGKASGDCATSTIPTDAGAGGAQWGLVGFWGRDGNEMDRVGALWGAAY</sequence>
<dbReference type="Pfam" id="PF22669">
    <property type="entry name" value="Exo_endo_phos2"/>
    <property type="match status" value="1"/>
</dbReference>
<evidence type="ECO:0000259" key="2">
    <source>
        <dbReference type="PROSITE" id="PS51752"/>
    </source>
</evidence>
<dbReference type="Proteomes" id="UP000717328">
    <property type="component" value="Unassembled WGS sequence"/>
</dbReference>
<dbReference type="SUPFAM" id="SSF56219">
    <property type="entry name" value="DNase I-like"/>
    <property type="match status" value="1"/>
</dbReference>
<dbReference type="AlphaFoldDB" id="A0A9P7K1T4"/>
<protein>
    <recommendedName>
        <fullName evidence="2">Jacalin-type lectin domain-containing protein</fullName>
    </recommendedName>
</protein>
<comment type="caution">
    <text evidence="3">The sequence shown here is derived from an EMBL/GenBank/DDBJ whole genome shotgun (WGS) entry which is preliminary data.</text>
</comment>
<evidence type="ECO:0000313" key="3">
    <source>
        <dbReference type="EMBL" id="KAG5634706.1"/>
    </source>
</evidence>
<dbReference type="InterPro" id="IPR036691">
    <property type="entry name" value="Endo/exonu/phosph_ase_sf"/>
</dbReference>
<dbReference type="Gene3D" id="3.60.10.10">
    <property type="entry name" value="Endonuclease/exonuclease/phosphatase"/>
    <property type="match status" value="1"/>
</dbReference>
<dbReference type="Pfam" id="PF01419">
    <property type="entry name" value="Jacalin"/>
    <property type="match status" value="1"/>
</dbReference>
<evidence type="ECO:0000256" key="1">
    <source>
        <dbReference type="SAM" id="SignalP"/>
    </source>
</evidence>
<dbReference type="InterPro" id="IPR036404">
    <property type="entry name" value="Jacalin-like_lectin_dom_sf"/>
</dbReference>
<dbReference type="InterPro" id="IPR001229">
    <property type="entry name" value="Jacalin-like_lectin_dom"/>
</dbReference>
<gene>
    <name evidence="3" type="ORF">H0H81_001044</name>
</gene>
<dbReference type="GO" id="GO:0046856">
    <property type="term" value="P:phosphatidylinositol dephosphorylation"/>
    <property type="evidence" value="ECO:0007669"/>
    <property type="project" value="InterPro"/>
</dbReference>
<reference evidence="3" key="1">
    <citation type="submission" date="2021-02" db="EMBL/GenBank/DDBJ databases">
        <authorList>
            <person name="Nieuwenhuis M."/>
            <person name="Van De Peppel L.J.J."/>
        </authorList>
    </citation>
    <scope>NUCLEOTIDE SEQUENCE</scope>
    <source>
        <strain evidence="3">D49</strain>
    </source>
</reference>
<dbReference type="GO" id="GO:0004767">
    <property type="term" value="F:sphingomyelin phosphodiesterase activity"/>
    <property type="evidence" value="ECO:0007669"/>
    <property type="project" value="InterPro"/>
</dbReference>